<dbReference type="RefSeq" id="WP_377305633.1">
    <property type="nucleotide sequence ID" value="NZ_CP180191.1"/>
</dbReference>
<evidence type="ECO:0000259" key="2">
    <source>
        <dbReference type="PROSITE" id="PS50883"/>
    </source>
</evidence>
<dbReference type="NCBIfam" id="TIGR00229">
    <property type="entry name" value="sensory_box"/>
    <property type="match status" value="2"/>
</dbReference>
<dbReference type="CDD" id="cd01949">
    <property type="entry name" value="GGDEF"/>
    <property type="match status" value="1"/>
</dbReference>
<dbReference type="InterPro" id="IPR035919">
    <property type="entry name" value="EAL_sf"/>
</dbReference>
<dbReference type="Proteomes" id="UP001595556">
    <property type="component" value="Unassembled WGS sequence"/>
</dbReference>
<evidence type="ECO:0000313" key="5">
    <source>
        <dbReference type="Proteomes" id="UP001595556"/>
    </source>
</evidence>
<protein>
    <submittedName>
        <fullName evidence="4">EAL domain-containing protein</fullName>
    </submittedName>
</protein>
<dbReference type="Pfam" id="PF00990">
    <property type="entry name" value="GGDEF"/>
    <property type="match status" value="1"/>
</dbReference>
<comment type="caution">
    <text evidence="4">The sequence shown here is derived from an EMBL/GenBank/DDBJ whole genome shotgun (WGS) entry which is preliminary data.</text>
</comment>
<dbReference type="SMART" id="SM00267">
    <property type="entry name" value="GGDEF"/>
    <property type="match status" value="1"/>
</dbReference>
<dbReference type="SMART" id="SM00052">
    <property type="entry name" value="EAL"/>
    <property type="match status" value="1"/>
</dbReference>
<feature type="domain" description="GGDEF" evidence="3">
    <location>
        <begin position="647"/>
        <end position="780"/>
    </location>
</feature>
<dbReference type="InterPro" id="IPR043128">
    <property type="entry name" value="Rev_trsase/Diguanyl_cyclase"/>
</dbReference>
<dbReference type="SMART" id="SM00065">
    <property type="entry name" value="GAF"/>
    <property type="match status" value="1"/>
</dbReference>
<dbReference type="Pfam" id="PF00563">
    <property type="entry name" value="EAL"/>
    <property type="match status" value="1"/>
</dbReference>
<dbReference type="EMBL" id="JBHRTI010000010">
    <property type="protein sequence ID" value="MFC3149116.1"/>
    <property type="molecule type" value="Genomic_DNA"/>
</dbReference>
<dbReference type="InterPro" id="IPR013656">
    <property type="entry name" value="PAS_4"/>
</dbReference>
<feature type="domain" description="PAS" evidence="1">
    <location>
        <begin position="309"/>
        <end position="379"/>
    </location>
</feature>
<dbReference type="SUPFAM" id="SSF55781">
    <property type="entry name" value="GAF domain-like"/>
    <property type="match status" value="1"/>
</dbReference>
<dbReference type="SUPFAM" id="SSF55785">
    <property type="entry name" value="PYP-like sensor domain (PAS domain)"/>
    <property type="match status" value="2"/>
</dbReference>
<dbReference type="PANTHER" id="PTHR44757:SF2">
    <property type="entry name" value="BIOFILM ARCHITECTURE MAINTENANCE PROTEIN MBAA"/>
    <property type="match status" value="1"/>
</dbReference>
<dbReference type="InterPro" id="IPR052155">
    <property type="entry name" value="Biofilm_reg_signaling"/>
</dbReference>
<dbReference type="SMART" id="SM00086">
    <property type="entry name" value="PAC"/>
    <property type="match status" value="2"/>
</dbReference>
<dbReference type="PANTHER" id="PTHR44757">
    <property type="entry name" value="DIGUANYLATE CYCLASE DGCP"/>
    <property type="match status" value="1"/>
</dbReference>
<dbReference type="Pfam" id="PF01590">
    <property type="entry name" value="GAF"/>
    <property type="match status" value="1"/>
</dbReference>
<dbReference type="InterPro" id="IPR001633">
    <property type="entry name" value="EAL_dom"/>
</dbReference>
<dbReference type="PROSITE" id="PS50883">
    <property type="entry name" value="EAL"/>
    <property type="match status" value="1"/>
</dbReference>
<dbReference type="CDD" id="cd01948">
    <property type="entry name" value="EAL"/>
    <property type="match status" value="1"/>
</dbReference>
<dbReference type="PROSITE" id="PS50887">
    <property type="entry name" value="GGDEF"/>
    <property type="match status" value="1"/>
</dbReference>
<dbReference type="NCBIfam" id="TIGR00254">
    <property type="entry name" value="GGDEF"/>
    <property type="match status" value="1"/>
</dbReference>
<feature type="domain" description="EAL" evidence="2">
    <location>
        <begin position="789"/>
        <end position="1043"/>
    </location>
</feature>
<evidence type="ECO:0000259" key="1">
    <source>
        <dbReference type="PROSITE" id="PS50112"/>
    </source>
</evidence>
<dbReference type="Gene3D" id="3.20.20.450">
    <property type="entry name" value="EAL domain"/>
    <property type="match status" value="1"/>
</dbReference>
<reference evidence="5" key="1">
    <citation type="journal article" date="2019" name="Int. J. Syst. Evol. Microbiol.">
        <title>The Global Catalogue of Microorganisms (GCM) 10K type strain sequencing project: providing services to taxonomists for standard genome sequencing and annotation.</title>
        <authorList>
            <consortium name="The Broad Institute Genomics Platform"/>
            <consortium name="The Broad Institute Genome Sequencing Center for Infectious Disease"/>
            <person name="Wu L."/>
            <person name="Ma J."/>
        </authorList>
    </citation>
    <scope>NUCLEOTIDE SEQUENCE [LARGE SCALE GENOMIC DNA]</scope>
    <source>
        <strain evidence="5">KCTC 52168</strain>
    </source>
</reference>
<dbReference type="InterPro" id="IPR000014">
    <property type="entry name" value="PAS"/>
</dbReference>
<dbReference type="InterPro" id="IPR013655">
    <property type="entry name" value="PAS_fold_3"/>
</dbReference>
<dbReference type="InterPro" id="IPR029016">
    <property type="entry name" value="GAF-like_dom_sf"/>
</dbReference>
<evidence type="ECO:0000313" key="4">
    <source>
        <dbReference type="EMBL" id="MFC3149116.1"/>
    </source>
</evidence>
<dbReference type="PROSITE" id="PS50112">
    <property type="entry name" value="PAS"/>
    <property type="match status" value="2"/>
</dbReference>
<dbReference type="InterPro" id="IPR029787">
    <property type="entry name" value="Nucleotide_cyclase"/>
</dbReference>
<dbReference type="SMART" id="SM00091">
    <property type="entry name" value="PAS"/>
    <property type="match status" value="3"/>
</dbReference>
<organism evidence="4 5">
    <name type="scientific">Piscinibacterium candidicorallinum</name>
    <dbReference type="NCBI Taxonomy" id="1793872"/>
    <lineage>
        <taxon>Bacteria</taxon>
        <taxon>Pseudomonadati</taxon>
        <taxon>Pseudomonadota</taxon>
        <taxon>Betaproteobacteria</taxon>
        <taxon>Burkholderiales</taxon>
        <taxon>Piscinibacterium</taxon>
    </lineage>
</organism>
<dbReference type="Gene3D" id="3.30.450.40">
    <property type="match status" value="1"/>
</dbReference>
<accession>A0ABV7H8Z5</accession>
<dbReference type="InterPro" id="IPR003018">
    <property type="entry name" value="GAF"/>
</dbReference>
<dbReference type="Gene3D" id="3.30.70.270">
    <property type="match status" value="1"/>
</dbReference>
<gene>
    <name evidence="4" type="ORF">ACFOEN_15955</name>
</gene>
<dbReference type="SUPFAM" id="SSF55073">
    <property type="entry name" value="Nucleotide cyclase"/>
    <property type="match status" value="1"/>
</dbReference>
<keyword evidence="5" id="KW-1185">Reference proteome</keyword>
<dbReference type="InterPro" id="IPR001610">
    <property type="entry name" value="PAC"/>
</dbReference>
<dbReference type="Gene3D" id="3.30.450.20">
    <property type="entry name" value="PAS domain"/>
    <property type="match status" value="2"/>
</dbReference>
<proteinExistence type="predicted"/>
<feature type="domain" description="PAS" evidence="1">
    <location>
        <begin position="182"/>
        <end position="252"/>
    </location>
</feature>
<dbReference type="Pfam" id="PF08447">
    <property type="entry name" value="PAS_3"/>
    <property type="match status" value="1"/>
</dbReference>
<sequence length="1045" mass="115413">MSAKLSALNPMAVRGAADEASLAGVEHLQRLAFGWIESSGANLMFVDSLGQIIWASDSARHFVGHRLGVGTALSSLVAPRYAHRARRLLAHLWVEAERKPQRIQVPVALREAPDKRMTLRLHASVVRLPGAANDRVLALEFRDLTEPRLRDRLLKRLRQVYLPSLAGAGGKATGALAEAVRQAVFLRELSAISTTVVLVAGTDGVLTYISPSAADQLGVQVDRIIGRGALWLLIPEDRAAAAEFFTRVIAADVGTVSRFEGRIRRSDGQLRTVEVEALNCTRMPAISGMVAVVRDVTQERAVSEALVQSERRFSALIEHAVDIVLVLDAEGLVRYISPNIERYTGYAPQELVGDSIRRILHPEDTEYLFARLTAVVEGDGRRSLLPMRHRIVAKDGSVRYMSSIGRSRTDDPAVGGIIINSRDVSSEAAEQARRDEEGARSARYREKLVELAVLRRVEWPESLERLLSAGAQTLGADLASFWRLRAEPERVECEMAWSSQTERAARIKGVTLTAEAFPAYFEAIRDNRPMSAAWAADHPGMQAVCSEPGFEDTGAILDVPVWVDGRVVGVLSFKHFGQTRTWLAEDENFATHLSSLLALALESAMLREAEKRIERLAWLDSLTGLPNRNLLRERMTRLIEYVSRKGTRMAVLLLDLDRFKEVNDTYGHHVGDALLKNTATALQRAVGKDGWVARLGGDEFVILVPRFEHRDDLARLAGRIAESLSAAEVPRGIEFAVTTSIGIAVFPEHGRSISALLKHADAAMYQAKSSGRATFHFYNAFRHNIESREQRLAKQIQRAIEQNQLVLHFQPQVAIDTGMPTGMEALVRWQHPERGLLYPEAFLSAIEEFGLTESLTKYVSRLACKHIARWRAMGIPTPPVSINITGREFCDLRLPNILKQALAEFELPANAIVVEVTEGSLVHDNEVAVEVFKALSQAGIHISLDDFGMGYSSLSYLKRLPLNSIKIDRSFIENLPMDADSAAITQAIVSMARHLNLGIVAEGVERSSQAEFLLRLGCRHAQGYLYGAPLDHAAVQAFLEARAAS</sequence>
<name>A0ABV7H8Z5_9BURK</name>
<dbReference type="InterPro" id="IPR000160">
    <property type="entry name" value="GGDEF_dom"/>
</dbReference>
<dbReference type="InterPro" id="IPR035965">
    <property type="entry name" value="PAS-like_dom_sf"/>
</dbReference>
<dbReference type="SUPFAM" id="SSF141868">
    <property type="entry name" value="EAL domain-like"/>
    <property type="match status" value="1"/>
</dbReference>
<dbReference type="Pfam" id="PF08448">
    <property type="entry name" value="PAS_4"/>
    <property type="match status" value="1"/>
</dbReference>
<dbReference type="CDD" id="cd00130">
    <property type="entry name" value="PAS"/>
    <property type="match status" value="2"/>
</dbReference>
<evidence type="ECO:0000259" key="3">
    <source>
        <dbReference type="PROSITE" id="PS50887"/>
    </source>
</evidence>